<evidence type="ECO:0008006" key="5">
    <source>
        <dbReference type="Google" id="ProtNLM"/>
    </source>
</evidence>
<dbReference type="InterPro" id="IPR039604">
    <property type="entry name" value="Bfr1"/>
</dbReference>
<evidence type="ECO:0000256" key="2">
    <source>
        <dbReference type="SAM" id="MobiDB-lite"/>
    </source>
</evidence>
<dbReference type="PANTHER" id="PTHR31027:SF2">
    <property type="entry name" value="LEBERCILIN DOMAIN-CONTAINING PROTEIN"/>
    <property type="match status" value="1"/>
</dbReference>
<accession>A0AAW0FKM4</accession>
<organism evidence="3 4">
    <name type="scientific">Cerrena zonata</name>
    <dbReference type="NCBI Taxonomy" id="2478898"/>
    <lineage>
        <taxon>Eukaryota</taxon>
        <taxon>Fungi</taxon>
        <taxon>Dikarya</taxon>
        <taxon>Basidiomycota</taxon>
        <taxon>Agaricomycotina</taxon>
        <taxon>Agaricomycetes</taxon>
        <taxon>Polyporales</taxon>
        <taxon>Cerrenaceae</taxon>
        <taxon>Cerrena</taxon>
    </lineage>
</organism>
<comment type="caution">
    <text evidence="3">The sequence shown here is derived from an EMBL/GenBank/DDBJ whole genome shotgun (WGS) entry which is preliminary data.</text>
</comment>
<proteinExistence type="predicted"/>
<dbReference type="GO" id="GO:0042175">
    <property type="term" value="C:nuclear outer membrane-endoplasmic reticulum membrane network"/>
    <property type="evidence" value="ECO:0007669"/>
    <property type="project" value="TreeGrafter"/>
</dbReference>
<dbReference type="GO" id="GO:0008298">
    <property type="term" value="P:intracellular mRNA localization"/>
    <property type="evidence" value="ECO:0007669"/>
    <property type="project" value="TreeGrafter"/>
</dbReference>
<feature type="coiled-coil region" evidence="1">
    <location>
        <begin position="163"/>
        <end position="209"/>
    </location>
</feature>
<keyword evidence="4" id="KW-1185">Reference proteome</keyword>
<sequence>MSAATASAASGAGAPRRFVKRPDDKAFKEQIETLKKGIKELDISYQQIYEKINKTTSDPKLLARRKQLQAELKELVGKQGNIKQERLGIQEQIKQVDNVLKRKITELNQQTAKNNFKSVGEIDARINSLDKLVDQGDLKLADERRFIKEMSQLRKLKKDFGSIEKQQESIDKDKAKIAELKTKLNSIQNKEIQSRFEQVSKELDELNQSNSSITSKRDELFSKRNSIKKEKDAKYDAIRKLRSEFDAEFEVFKTKLAEEKKKREEETKQQRILEKQQKRKELASKQLADASIPAFTEEINQIHLLLSYFDPSYVKPAPKKTNGLPVANASSTNNNNIRKVEMPSDAVIIKKEQPSFFEGKGKKKGKKSHSSKSKAFTVDPDVIVTLTDLSIPLPTKAEDVPTTITVLKETLKSLEDKQDEQTKTNIEKAKAKIAQLEKEDEENDDQDDEN</sequence>
<dbReference type="GO" id="GO:0005783">
    <property type="term" value="C:endoplasmic reticulum"/>
    <property type="evidence" value="ECO:0007669"/>
    <property type="project" value="TreeGrafter"/>
</dbReference>
<feature type="compositionally biased region" description="Low complexity" evidence="2">
    <location>
        <begin position="1"/>
        <end position="14"/>
    </location>
</feature>
<name>A0AAW0FKM4_9APHY</name>
<gene>
    <name evidence="3" type="ORF">QCA50_018846</name>
</gene>
<evidence type="ECO:0000313" key="3">
    <source>
        <dbReference type="EMBL" id="KAK7678168.1"/>
    </source>
</evidence>
<feature type="compositionally biased region" description="Polar residues" evidence="2">
    <location>
        <begin position="328"/>
        <end position="337"/>
    </location>
</feature>
<protein>
    <recommendedName>
        <fullName evidence="5">Nuclear segregation protein</fullName>
    </recommendedName>
</protein>
<dbReference type="GO" id="GO:0003729">
    <property type="term" value="F:mRNA binding"/>
    <property type="evidence" value="ECO:0007669"/>
    <property type="project" value="TreeGrafter"/>
</dbReference>
<feature type="region of interest" description="Disordered" evidence="2">
    <location>
        <begin position="324"/>
        <end position="345"/>
    </location>
</feature>
<evidence type="ECO:0000313" key="4">
    <source>
        <dbReference type="Proteomes" id="UP001385951"/>
    </source>
</evidence>
<dbReference type="Proteomes" id="UP001385951">
    <property type="component" value="Unassembled WGS sequence"/>
</dbReference>
<feature type="region of interest" description="Disordered" evidence="2">
    <location>
        <begin position="1"/>
        <end position="24"/>
    </location>
</feature>
<reference evidence="3 4" key="1">
    <citation type="submission" date="2022-09" db="EMBL/GenBank/DDBJ databases">
        <authorList>
            <person name="Palmer J.M."/>
        </authorList>
    </citation>
    <scope>NUCLEOTIDE SEQUENCE [LARGE SCALE GENOMIC DNA]</scope>
    <source>
        <strain evidence="3 4">DSM 7382</strain>
    </source>
</reference>
<feature type="coiled-coil region" evidence="1">
    <location>
        <begin position="404"/>
        <end position="449"/>
    </location>
</feature>
<dbReference type="GO" id="GO:1990904">
    <property type="term" value="C:ribonucleoprotein complex"/>
    <property type="evidence" value="ECO:0007669"/>
    <property type="project" value="TreeGrafter"/>
</dbReference>
<evidence type="ECO:0000256" key="1">
    <source>
        <dbReference type="SAM" id="Coils"/>
    </source>
</evidence>
<feature type="region of interest" description="Disordered" evidence="2">
    <location>
        <begin position="259"/>
        <end position="280"/>
    </location>
</feature>
<dbReference type="EMBL" id="JASBNA010000076">
    <property type="protein sequence ID" value="KAK7678168.1"/>
    <property type="molecule type" value="Genomic_DNA"/>
</dbReference>
<keyword evidence="1" id="KW-0175">Coiled coil</keyword>
<dbReference type="AlphaFoldDB" id="A0AAW0FKM4"/>
<dbReference type="PANTHER" id="PTHR31027">
    <property type="entry name" value="NUCLEAR SEGREGATION PROTEIN BFR1"/>
    <property type="match status" value="1"/>
</dbReference>